<dbReference type="AlphaFoldDB" id="A0AA36MWQ5"/>
<dbReference type="EC" id="2.3.1.4" evidence="6"/>
<dbReference type="Pfam" id="PF00583">
    <property type="entry name" value="Acetyltransf_1"/>
    <property type="match status" value="1"/>
</dbReference>
<dbReference type="EMBL" id="CAUJNA010000916">
    <property type="protein sequence ID" value="CAJ1382576.1"/>
    <property type="molecule type" value="Genomic_DNA"/>
</dbReference>
<evidence type="ECO:0000256" key="3">
    <source>
        <dbReference type="ARBA" id="ARBA00022679"/>
    </source>
</evidence>
<accession>A0AA36MWQ5</accession>
<dbReference type="GO" id="GO:0006048">
    <property type="term" value="P:UDP-N-acetylglucosamine biosynthetic process"/>
    <property type="evidence" value="ECO:0007669"/>
    <property type="project" value="UniProtKB-UniRule"/>
</dbReference>
<comment type="caution">
    <text evidence="9">The sequence shown here is derived from an EMBL/GenBank/DDBJ whole genome shotgun (WGS) entry which is preliminary data.</text>
</comment>
<evidence type="ECO:0000259" key="8">
    <source>
        <dbReference type="PROSITE" id="PS51186"/>
    </source>
</evidence>
<dbReference type="SUPFAM" id="SSF55729">
    <property type="entry name" value="Acyl-CoA N-acyltransferases (Nat)"/>
    <property type="match status" value="1"/>
</dbReference>
<dbReference type="InterPro" id="IPR016181">
    <property type="entry name" value="Acyl_CoA_acyltransferase"/>
</dbReference>
<proteinExistence type="inferred from homology"/>
<reference evidence="9" key="1">
    <citation type="submission" date="2023-08" db="EMBL/GenBank/DDBJ databases">
        <authorList>
            <person name="Chen Y."/>
            <person name="Shah S."/>
            <person name="Dougan E. K."/>
            <person name="Thang M."/>
            <person name="Chan C."/>
        </authorList>
    </citation>
    <scope>NUCLEOTIDE SEQUENCE</scope>
</reference>
<comment type="pathway">
    <text evidence="1 6">Nucleotide-sugar biosynthesis; UDP-N-acetyl-alpha-D-glucosamine biosynthesis; N-acetyl-alpha-D-glucosamine 1-phosphate from alpha-D-glucosamine 6-phosphate (route I): step 1/2.</text>
</comment>
<evidence type="ECO:0000256" key="2">
    <source>
        <dbReference type="ARBA" id="ARBA00006048"/>
    </source>
</evidence>
<evidence type="ECO:0000256" key="4">
    <source>
        <dbReference type="ARBA" id="ARBA00023315"/>
    </source>
</evidence>
<organism evidence="9 10">
    <name type="scientific">Effrenium voratum</name>
    <dbReference type="NCBI Taxonomy" id="2562239"/>
    <lineage>
        <taxon>Eukaryota</taxon>
        <taxon>Sar</taxon>
        <taxon>Alveolata</taxon>
        <taxon>Dinophyceae</taxon>
        <taxon>Suessiales</taxon>
        <taxon>Symbiodiniaceae</taxon>
        <taxon>Effrenium</taxon>
    </lineage>
</organism>
<dbReference type="Proteomes" id="UP001178507">
    <property type="component" value="Unassembled WGS sequence"/>
</dbReference>
<dbReference type="GO" id="GO:0004343">
    <property type="term" value="F:glucosamine 6-phosphate N-acetyltransferase activity"/>
    <property type="evidence" value="ECO:0007669"/>
    <property type="project" value="UniProtKB-UniRule"/>
</dbReference>
<gene>
    <name evidence="9" type="ORF">EVOR1521_LOCUS9931</name>
</gene>
<dbReference type="CDD" id="cd04301">
    <property type="entry name" value="NAT_SF"/>
    <property type="match status" value="1"/>
</dbReference>
<dbReference type="PANTHER" id="PTHR13355">
    <property type="entry name" value="GLUCOSAMINE 6-PHOSPHATE N-ACETYLTRANSFERASE"/>
    <property type="match status" value="1"/>
</dbReference>
<protein>
    <recommendedName>
        <fullName evidence="6">Glucosamine 6-phosphate N-acetyltransferase</fullName>
        <ecNumber evidence="6">2.3.1.4</ecNumber>
    </recommendedName>
</protein>
<name>A0AA36MWQ5_9DINO</name>
<feature type="non-terminal residue" evidence="9">
    <location>
        <position position="180"/>
    </location>
</feature>
<evidence type="ECO:0000313" key="9">
    <source>
        <dbReference type="EMBL" id="CAJ1382576.1"/>
    </source>
</evidence>
<dbReference type="PROSITE" id="PS51186">
    <property type="entry name" value="GNAT"/>
    <property type="match status" value="1"/>
</dbReference>
<keyword evidence="7" id="KW-0732">Signal</keyword>
<evidence type="ECO:0000256" key="6">
    <source>
        <dbReference type="RuleBase" id="RU365086"/>
    </source>
</evidence>
<dbReference type="InterPro" id="IPR000182">
    <property type="entry name" value="GNAT_dom"/>
</dbReference>
<comment type="similarity">
    <text evidence="2 6">Belongs to the acetyltransferase family. GNA1 subfamily.</text>
</comment>
<dbReference type="FunFam" id="3.40.630.30:FF:000105">
    <property type="entry name" value="Glucosamine 6-phosphate N-acetyltransferase"/>
    <property type="match status" value="1"/>
</dbReference>
<evidence type="ECO:0000313" key="10">
    <source>
        <dbReference type="Proteomes" id="UP001178507"/>
    </source>
</evidence>
<dbReference type="PANTHER" id="PTHR13355:SF11">
    <property type="entry name" value="GLUCOSAMINE 6-PHOSPHATE N-ACETYLTRANSFERASE"/>
    <property type="match status" value="1"/>
</dbReference>
<keyword evidence="10" id="KW-1185">Reference proteome</keyword>
<evidence type="ECO:0000256" key="1">
    <source>
        <dbReference type="ARBA" id="ARBA00004832"/>
    </source>
</evidence>
<dbReference type="InterPro" id="IPR039143">
    <property type="entry name" value="GNPNAT1-like"/>
</dbReference>
<feature type="chain" id="PRO_5041358543" description="Glucosamine 6-phosphate N-acetyltransferase" evidence="7">
    <location>
        <begin position="22"/>
        <end position="180"/>
    </location>
</feature>
<feature type="signal peptide" evidence="7">
    <location>
        <begin position="1"/>
        <end position="21"/>
    </location>
</feature>
<keyword evidence="3 6" id="KW-0808">Transferase</keyword>
<dbReference type="Gene3D" id="3.40.630.30">
    <property type="match status" value="1"/>
</dbReference>
<keyword evidence="4 6" id="KW-0012">Acyltransferase</keyword>
<feature type="domain" description="N-acetyltransferase" evidence="8">
    <location>
        <begin position="30"/>
        <end position="180"/>
    </location>
</feature>
<evidence type="ECO:0000256" key="7">
    <source>
        <dbReference type="SAM" id="SignalP"/>
    </source>
</evidence>
<evidence type="ECO:0000256" key="5">
    <source>
        <dbReference type="ARBA" id="ARBA00048964"/>
    </source>
</evidence>
<comment type="catalytic activity">
    <reaction evidence="5 6">
        <text>D-glucosamine 6-phosphate + acetyl-CoA = N-acetyl-D-glucosamine 6-phosphate + CoA + H(+)</text>
        <dbReference type="Rhea" id="RHEA:10292"/>
        <dbReference type="ChEBI" id="CHEBI:15378"/>
        <dbReference type="ChEBI" id="CHEBI:57287"/>
        <dbReference type="ChEBI" id="CHEBI:57288"/>
        <dbReference type="ChEBI" id="CHEBI:57513"/>
        <dbReference type="ChEBI" id="CHEBI:58725"/>
        <dbReference type="EC" id="2.3.1.4"/>
    </reaction>
</comment>
<sequence>IKIYEVHVFRFFRFFLACIMAEVPPVPEGYEMRDLCREDFHKGLIPLLAQLTQVDDLSESRFLEIFELRQRQAEVYRSLVIEHCESKQLVATASLIVEAKFVHGGACVGHVEDVVVDDHHRGKGLAKSLMNELAEDARRRRCYKVILDCKESNVGLYEKCGYKVCDRQMRLDIPASAAKP</sequence>